<proteinExistence type="predicted"/>
<name>A0AA36CNZ0_9BILA</name>
<keyword evidence="3" id="KW-0862">Zinc</keyword>
<dbReference type="InterPro" id="IPR017907">
    <property type="entry name" value="Znf_RING_CS"/>
</dbReference>
<evidence type="ECO:0000313" key="5">
    <source>
        <dbReference type="Proteomes" id="UP001177023"/>
    </source>
</evidence>
<feature type="non-terminal residue" evidence="4">
    <location>
        <position position="279"/>
    </location>
</feature>
<dbReference type="SUPFAM" id="SSF57850">
    <property type="entry name" value="RING/U-box"/>
    <property type="match status" value="1"/>
</dbReference>
<dbReference type="PROSITE" id="PS00518">
    <property type="entry name" value="ZF_RING_1"/>
    <property type="match status" value="1"/>
</dbReference>
<sequence>MEDTCTVDLKDAKFSYYACDLLQVANVTANPRRRLIGETRIKVSGLPKTIRNRKELCTRLLQPELEAFNQRPSEHRGYWLRVSDSTDLAHLRMDLLKVSGWPLANVEAAHDQLVALFAPTSYSVREADQDWLLHGDLVAITATFALGQKPYFDDFYELVRCYEGYKQSDGHRTAESLPSDCYKLKGCGHVFCRICLNRQVLTCETSREKVPFACAACEEPFRPVDIQDDKFAEIYKHLSDVHSKWTDRPFVFAEDGRLLEHPPDDEREWHAAMEAVWGI</sequence>
<keyword evidence="5" id="KW-1185">Reference proteome</keyword>
<dbReference type="Proteomes" id="UP001177023">
    <property type="component" value="Unassembled WGS sequence"/>
</dbReference>
<evidence type="ECO:0000313" key="4">
    <source>
        <dbReference type="EMBL" id="CAJ0572105.1"/>
    </source>
</evidence>
<protein>
    <recommendedName>
        <fullName evidence="6">RING-type domain-containing protein</fullName>
    </recommendedName>
</protein>
<dbReference type="Gene3D" id="3.30.40.10">
    <property type="entry name" value="Zinc/RING finger domain, C3HC4 (zinc finger)"/>
    <property type="match status" value="1"/>
</dbReference>
<evidence type="ECO:0000256" key="3">
    <source>
        <dbReference type="ARBA" id="ARBA00022833"/>
    </source>
</evidence>
<dbReference type="InterPro" id="IPR013083">
    <property type="entry name" value="Znf_RING/FYVE/PHD"/>
</dbReference>
<organism evidence="4 5">
    <name type="scientific">Mesorhabditis spiculigera</name>
    <dbReference type="NCBI Taxonomy" id="96644"/>
    <lineage>
        <taxon>Eukaryota</taxon>
        <taxon>Metazoa</taxon>
        <taxon>Ecdysozoa</taxon>
        <taxon>Nematoda</taxon>
        <taxon>Chromadorea</taxon>
        <taxon>Rhabditida</taxon>
        <taxon>Rhabditina</taxon>
        <taxon>Rhabditomorpha</taxon>
        <taxon>Rhabditoidea</taxon>
        <taxon>Rhabditidae</taxon>
        <taxon>Mesorhabditinae</taxon>
        <taxon>Mesorhabditis</taxon>
    </lineage>
</organism>
<evidence type="ECO:0008006" key="6">
    <source>
        <dbReference type="Google" id="ProtNLM"/>
    </source>
</evidence>
<dbReference type="EMBL" id="CATQJA010002591">
    <property type="protein sequence ID" value="CAJ0572105.1"/>
    <property type="molecule type" value="Genomic_DNA"/>
</dbReference>
<dbReference type="GO" id="GO:0008270">
    <property type="term" value="F:zinc ion binding"/>
    <property type="evidence" value="ECO:0007669"/>
    <property type="project" value="UniProtKB-KW"/>
</dbReference>
<accession>A0AA36CNZ0</accession>
<comment type="caution">
    <text evidence="4">The sequence shown here is derived from an EMBL/GenBank/DDBJ whole genome shotgun (WGS) entry which is preliminary data.</text>
</comment>
<reference evidence="4" key="1">
    <citation type="submission" date="2023-06" db="EMBL/GenBank/DDBJ databases">
        <authorList>
            <person name="Delattre M."/>
        </authorList>
    </citation>
    <scope>NUCLEOTIDE SEQUENCE</scope>
    <source>
        <strain evidence="4">AF72</strain>
    </source>
</reference>
<evidence type="ECO:0000256" key="1">
    <source>
        <dbReference type="ARBA" id="ARBA00022723"/>
    </source>
</evidence>
<gene>
    <name evidence="4" type="ORF">MSPICULIGERA_LOCUS10499</name>
</gene>
<dbReference type="AlphaFoldDB" id="A0AA36CNZ0"/>
<evidence type="ECO:0000256" key="2">
    <source>
        <dbReference type="ARBA" id="ARBA00022771"/>
    </source>
</evidence>
<keyword evidence="1" id="KW-0479">Metal-binding</keyword>
<keyword evidence="2" id="KW-0863">Zinc-finger</keyword>